<keyword evidence="7 9" id="KW-1133">Transmembrane helix</keyword>
<dbReference type="GO" id="GO:0034040">
    <property type="term" value="F:ATPase-coupled lipid transmembrane transporter activity"/>
    <property type="evidence" value="ECO:0007669"/>
    <property type="project" value="TreeGrafter"/>
</dbReference>
<dbReference type="InterPro" id="IPR017871">
    <property type="entry name" value="ABC_transporter-like_CS"/>
</dbReference>
<dbReference type="SUPFAM" id="SSF52540">
    <property type="entry name" value="P-loop containing nucleoside triphosphate hydrolases"/>
    <property type="match status" value="1"/>
</dbReference>
<evidence type="ECO:0000256" key="1">
    <source>
        <dbReference type="ARBA" id="ARBA00004651"/>
    </source>
</evidence>
<keyword evidence="5" id="KW-0547">Nucleotide-binding</keyword>
<evidence type="ECO:0000256" key="6">
    <source>
        <dbReference type="ARBA" id="ARBA00022840"/>
    </source>
</evidence>
<evidence type="ECO:0000256" key="5">
    <source>
        <dbReference type="ARBA" id="ARBA00022741"/>
    </source>
</evidence>
<name>A0A1Y3L4T4_PSEPU</name>
<dbReference type="InterPro" id="IPR039421">
    <property type="entry name" value="Type_1_exporter"/>
</dbReference>
<proteinExistence type="predicted"/>
<gene>
    <name evidence="12" type="ORF">B8W72_12865</name>
</gene>
<feature type="transmembrane region" description="Helical" evidence="9">
    <location>
        <begin position="232"/>
        <end position="262"/>
    </location>
</feature>
<comment type="caution">
    <text evidence="12">The sequence shown here is derived from an EMBL/GenBank/DDBJ whole genome shotgun (WGS) entry which is preliminary data.</text>
</comment>
<evidence type="ECO:0000313" key="13">
    <source>
        <dbReference type="Proteomes" id="UP000196082"/>
    </source>
</evidence>
<evidence type="ECO:0000259" key="11">
    <source>
        <dbReference type="PROSITE" id="PS50929"/>
    </source>
</evidence>
<accession>A0A1Y3L4T4</accession>
<protein>
    <submittedName>
        <fullName evidence="12">ABC transporter ATP-binding protein</fullName>
    </submittedName>
</protein>
<dbReference type="PANTHER" id="PTHR24221">
    <property type="entry name" value="ATP-BINDING CASSETTE SUB-FAMILY B"/>
    <property type="match status" value="1"/>
</dbReference>
<keyword evidence="8 9" id="KW-0472">Membrane</keyword>
<dbReference type="SMART" id="SM00382">
    <property type="entry name" value="AAA"/>
    <property type="match status" value="1"/>
</dbReference>
<dbReference type="PROSITE" id="PS00211">
    <property type="entry name" value="ABC_TRANSPORTER_1"/>
    <property type="match status" value="1"/>
</dbReference>
<feature type="domain" description="ABC transporter" evidence="10">
    <location>
        <begin position="335"/>
        <end position="568"/>
    </location>
</feature>
<comment type="subcellular location">
    <subcellularLocation>
        <location evidence="1">Cell membrane</location>
        <topology evidence="1">Multi-pass membrane protein</topology>
    </subcellularLocation>
</comment>
<dbReference type="SUPFAM" id="SSF90123">
    <property type="entry name" value="ABC transporter transmembrane region"/>
    <property type="match status" value="1"/>
</dbReference>
<feature type="transmembrane region" description="Helical" evidence="9">
    <location>
        <begin position="51"/>
        <end position="69"/>
    </location>
</feature>
<dbReference type="EMBL" id="NFSB01000074">
    <property type="protein sequence ID" value="OUM32985.1"/>
    <property type="molecule type" value="Genomic_DNA"/>
</dbReference>
<dbReference type="Gene3D" id="3.40.50.300">
    <property type="entry name" value="P-loop containing nucleotide triphosphate hydrolases"/>
    <property type="match status" value="1"/>
</dbReference>
<feature type="transmembrane region" description="Helical" evidence="9">
    <location>
        <begin position="20"/>
        <end position="45"/>
    </location>
</feature>
<dbReference type="AlphaFoldDB" id="A0A1Y3L4T4"/>
<evidence type="ECO:0000256" key="4">
    <source>
        <dbReference type="ARBA" id="ARBA00022692"/>
    </source>
</evidence>
<feature type="transmembrane region" description="Helical" evidence="9">
    <location>
        <begin position="130"/>
        <end position="151"/>
    </location>
</feature>
<dbReference type="RefSeq" id="WP_086976296.1">
    <property type="nucleotide sequence ID" value="NZ_NFSB01000074.1"/>
</dbReference>
<dbReference type="PANTHER" id="PTHR24221:SF654">
    <property type="entry name" value="ATP-BINDING CASSETTE SUB-FAMILY B MEMBER 6"/>
    <property type="match status" value="1"/>
</dbReference>
<dbReference type="InterPro" id="IPR003593">
    <property type="entry name" value="AAA+_ATPase"/>
</dbReference>
<dbReference type="PROSITE" id="PS50893">
    <property type="entry name" value="ABC_TRANSPORTER_2"/>
    <property type="match status" value="1"/>
</dbReference>
<dbReference type="InterPro" id="IPR011527">
    <property type="entry name" value="ABC1_TM_dom"/>
</dbReference>
<dbReference type="Pfam" id="PF00664">
    <property type="entry name" value="ABC_membrane"/>
    <property type="match status" value="1"/>
</dbReference>
<keyword evidence="6 12" id="KW-0067">ATP-binding</keyword>
<dbReference type="GO" id="GO:0016887">
    <property type="term" value="F:ATP hydrolysis activity"/>
    <property type="evidence" value="ECO:0007669"/>
    <property type="project" value="InterPro"/>
</dbReference>
<dbReference type="GO" id="GO:0005524">
    <property type="term" value="F:ATP binding"/>
    <property type="evidence" value="ECO:0007669"/>
    <property type="project" value="UniProtKB-KW"/>
</dbReference>
<evidence type="ECO:0000259" key="10">
    <source>
        <dbReference type="PROSITE" id="PS50893"/>
    </source>
</evidence>
<feature type="transmembrane region" description="Helical" evidence="9">
    <location>
        <begin position="157"/>
        <end position="177"/>
    </location>
</feature>
<evidence type="ECO:0000256" key="3">
    <source>
        <dbReference type="ARBA" id="ARBA00022475"/>
    </source>
</evidence>
<evidence type="ECO:0000256" key="2">
    <source>
        <dbReference type="ARBA" id="ARBA00022448"/>
    </source>
</evidence>
<reference evidence="12 13" key="1">
    <citation type="submission" date="2017-05" db="EMBL/GenBank/DDBJ databases">
        <title>Whole genome sequence of Pseudomonas putida isolate 1312 commercialized as a biostimulant.</title>
        <authorList>
            <person name="Crovadore J."/>
            <person name="Blanc P."/>
            <person name="Chablais R."/>
            <person name="Cochard B."/>
            <person name="Grizard D."/>
            <person name="Lefort F."/>
        </authorList>
    </citation>
    <scope>NUCLEOTIDE SEQUENCE [LARGE SCALE GENOMIC DNA]</scope>
    <source>
        <strain evidence="12 13">1312</strain>
    </source>
</reference>
<organism evidence="12 13">
    <name type="scientific">Pseudomonas putida</name>
    <name type="common">Arthrobacter siderocapsulatus</name>
    <dbReference type="NCBI Taxonomy" id="303"/>
    <lineage>
        <taxon>Bacteria</taxon>
        <taxon>Pseudomonadati</taxon>
        <taxon>Pseudomonadota</taxon>
        <taxon>Gammaproteobacteria</taxon>
        <taxon>Pseudomonadales</taxon>
        <taxon>Pseudomonadaceae</taxon>
        <taxon>Pseudomonas</taxon>
    </lineage>
</organism>
<keyword evidence="2" id="KW-0813">Transport</keyword>
<keyword evidence="3" id="KW-1003">Cell membrane</keyword>
<dbReference type="Proteomes" id="UP000196082">
    <property type="component" value="Unassembled WGS sequence"/>
</dbReference>
<dbReference type="GO" id="GO:0140359">
    <property type="term" value="F:ABC-type transporter activity"/>
    <property type="evidence" value="ECO:0007669"/>
    <property type="project" value="InterPro"/>
</dbReference>
<dbReference type="PROSITE" id="PS50929">
    <property type="entry name" value="ABC_TM1F"/>
    <property type="match status" value="1"/>
</dbReference>
<evidence type="ECO:0000256" key="7">
    <source>
        <dbReference type="ARBA" id="ARBA00022989"/>
    </source>
</evidence>
<dbReference type="InterPro" id="IPR027417">
    <property type="entry name" value="P-loop_NTPase"/>
</dbReference>
<sequence length="585" mass="62139">MLKTFVRLLGESAPAWRRYLLMTVLYGVFSGLTISTLAPIMLHLLNSEIRAASAWLAVLAAGMTLCWAWRRRVEQAGISLAVAVLQVGRQHIGTQVAQLPLGWFTPDNTARLGHVITQGTMAVAQLPAHVLTPLISGSVTPLVLVVALFILHPPLGLIALLALPALGAVLLFSARLGRRADQAFHQHFAAASQRMVEFAQAQSVLRAFNGNGGGTRLLAQSLERQRSSGMGLIIRASLSALLNSWAVQATFAALLVAAGLWFGDQAGGHAQDAVAVIVALALVCRFIDPLQDVANHVEILRGAHGQLQEIERILAAKPLPEPTSPQRPVDGAIDLQGVSLRYSSTGPDVLQNVNLHIPAGTMTAVIGASGSGKTSLMRLIARFFDTTQGSVRIGGVDVRHMARACLTDTVSQVLQDTWLFQGSIADNIRIGKADASDTEVLQAAQMAGLAHTLERLPEGLDTPVGEGGARLSGGERQRVTIARALIRQAPVLLVDEATAALDAENQAVIARTLHSLRGHCTLVVIAHQLSTVAMADHIVVLDAGQVVEQGAPATLRANGGHYARMLEQRHAANGWRIGAPTVEHD</sequence>
<dbReference type="GO" id="GO:0005886">
    <property type="term" value="C:plasma membrane"/>
    <property type="evidence" value="ECO:0007669"/>
    <property type="project" value="UniProtKB-SubCell"/>
</dbReference>
<evidence type="ECO:0000256" key="9">
    <source>
        <dbReference type="SAM" id="Phobius"/>
    </source>
</evidence>
<evidence type="ECO:0000256" key="8">
    <source>
        <dbReference type="ARBA" id="ARBA00023136"/>
    </source>
</evidence>
<evidence type="ECO:0000313" key="12">
    <source>
        <dbReference type="EMBL" id="OUM32985.1"/>
    </source>
</evidence>
<dbReference type="Gene3D" id="1.20.1560.10">
    <property type="entry name" value="ABC transporter type 1, transmembrane domain"/>
    <property type="match status" value="1"/>
</dbReference>
<dbReference type="FunFam" id="3.40.50.300:FF:000221">
    <property type="entry name" value="Multidrug ABC transporter ATP-binding protein"/>
    <property type="match status" value="1"/>
</dbReference>
<dbReference type="Pfam" id="PF00005">
    <property type="entry name" value="ABC_tran"/>
    <property type="match status" value="1"/>
</dbReference>
<keyword evidence="4 9" id="KW-0812">Transmembrane</keyword>
<dbReference type="InterPro" id="IPR003439">
    <property type="entry name" value="ABC_transporter-like_ATP-bd"/>
</dbReference>
<dbReference type="InterPro" id="IPR036640">
    <property type="entry name" value="ABC1_TM_sf"/>
</dbReference>
<feature type="domain" description="ABC transmembrane type-1" evidence="11">
    <location>
        <begin position="20"/>
        <end position="302"/>
    </location>
</feature>